<evidence type="ECO:0000313" key="2">
    <source>
        <dbReference type="EMBL" id="WHS94243.1"/>
    </source>
</evidence>
<sequence length="162" mass="18509">MGDYVLCEVREKVASDFEAASDVDIEIVLGACLYERFTPWGVRRPSWPENCLVALESQKYFFWEVVFGVKSPDPKKMSADERHFGSPARKKLEKLSSTVPGGRKTNYWPWMKTLPESYWGQEFAARLIMESPTSQVDGHPEIQELARQFVEMAAVVDGLLEE</sequence>
<evidence type="ECO:0000313" key="3">
    <source>
        <dbReference type="Proteomes" id="UP001233264"/>
    </source>
</evidence>
<protein>
    <submittedName>
        <fullName evidence="2">Uncharacterized protein</fullName>
    </submittedName>
</protein>
<reference evidence="2 3" key="1">
    <citation type="submission" date="2023-03" db="EMBL/GenBank/DDBJ databases">
        <authorList>
            <person name="Menendez E."/>
            <person name="Kaur S."/>
            <person name="Flores-Felix J.D."/>
            <person name="diCenzo G.C."/>
            <person name="Peix A."/>
            <person name="Velazquez E."/>
        </authorList>
    </citation>
    <scope>NUCLEOTIDE SEQUENCE [LARGE SCALE GENOMIC DNA]</scope>
    <source>
        <strain evidence="2 3">CCBAU 71714</strain>
    </source>
</reference>
<keyword evidence="3" id="KW-1185">Reference proteome</keyword>
<accession>A0ABY8TAS1</accession>
<organism evidence="2 3">
    <name type="scientific">Sinorhizobium kummerowiae</name>
    <dbReference type="NCBI Taxonomy" id="158892"/>
    <lineage>
        <taxon>Bacteria</taxon>
        <taxon>Pseudomonadati</taxon>
        <taxon>Pseudomonadota</taxon>
        <taxon>Alphaproteobacteria</taxon>
        <taxon>Hyphomicrobiales</taxon>
        <taxon>Rhizobiaceae</taxon>
        <taxon>Sinorhizobium/Ensifer group</taxon>
        <taxon>Sinorhizobium</taxon>
    </lineage>
</organism>
<gene>
    <name evidence="2" type="ORF">PZL22_001949</name>
</gene>
<dbReference type="RefSeq" id="WP_284718625.1">
    <property type="nucleotide sequence ID" value="NZ_CP120365.1"/>
</dbReference>
<feature type="region of interest" description="Disordered" evidence="1">
    <location>
        <begin position="78"/>
        <end position="98"/>
    </location>
</feature>
<dbReference type="Proteomes" id="UP001233264">
    <property type="component" value="Chromosome"/>
</dbReference>
<name>A0ABY8TAS1_9HYPH</name>
<dbReference type="EMBL" id="CP120365">
    <property type="protein sequence ID" value="WHS94243.1"/>
    <property type="molecule type" value="Genomic_DNA"/>
</dbReference>
<evidence type="ECO:0000256" key="1">
    <source>
        <dbReference type="SAM" id="MobiDB-lite"/>
    </source>
</evidence>
<proteinExistence type="predicted"/>